<dbReference type="AlphaFoldDB" id="A0AAV0BH57"/>
<protein>
    <recommendedName>
        <fullName evidence="1">SigF-like NTF2-like domain-containing protein</fullName>
    </recommendedName>
</protein>
<keyword evidence="3" id="KW-1185">Reference proteome</keyword>
<evidence type="ECO:0000313" key="2">
    <source>
        <dbReference type="EMBL" id="CAH7685583.1"/>
    </source>
</evidence>
<dbReference type="InterPro" id="IPR057514">
    <property type="entry name" value="NTF2_SigF"/>
</dbReference>
<evidence type="ECO:0000259" key="1">
    <source>
        <dbReference type="Pfam" id="PF24840"/>
    </source>
</evidence>
<dbReference type="Proteomes" id="UP001153365">
    <property type="component" value="Unassembled WGS sequence"/>
</dbReference>
<reference evidence="2" key="1">
    <citation type="submission" date="2022-06" db="EMBL/GenBank/DDBJ databases">
        <authorList>
            <consortium name="SYNGENTA / RWTH Aachen University"/>
        </authorList>
    </citation>
    <scope>NUCLEOTIDE SEQUENCE</scope>
</reference>
<proteinExistence type="predicted"/>
<dbReference type="Pfam" id="PF24840">
    <property type="entry name" value="NTF2_SigF"/>
    <property type="match status" value="1"/>
</dbReference>
<dbReference type="PANTHER" id="PTHR35393:SF1">
    <property type="entry name" value="SNOAL-LIKE DOMAIN-CONTAINING PROTEIN"/>
    <property type="match status" value="1"/>
</dbReference>
<gene>
    <name evidence="2" type="ORF">PPACK8108_LOCUS20138</name>
</gene>
<organism evidence="2 3">
    <name type="scientific">Phakopsora pachyrhizi</name>
    <name type="common">Asian soybean rust disease fungus</name>
    <dbReference type="NCBI Taxonomy" id="170000"/>
    <lineage>
        <taxon>Eukaryota</taxon>
        <taxon>Fungi</taxon>
        <taxon>Dikarya</taxon>
        <taxon>Basidiomycota</taxon>
        <taxon>Pucciniomycotina</taxon>
        <taxon>Pucciniomycetes</taxon>
        <taxon>Pucciniales</taxon>
        <taxon>Phakopsoraceae</taxon>
        <taxon>Phakopsora</taxon>
    </lineage>
</organism>
<feature type="domain" description="SigF-like NTF2-like" evidence="1">
    <location>
        <begin position="1"/>
        <end position="167"/>
    </location>
</feature>
<sequence length="175" mass="20393">MEDPIHEIEDVIRSITEPYSAQVITQNVEKYFTEDAFILHPLLKQVHTAKGIENLKGIYKMLRVNTINNKLHFHAVMFSQDKLQATIELTERLQYRFLPISRFINIRFISRVDLRKESDGKYRIYRQQDNLPTDIHDSQLPLPVLSVISDVIKYSVGYIAARLGGFFLKNNLFGP</sequence>
<name>A0AAV0BH57_PHAPC</name>
<dbReference type="EMBL" id="CALTRL010005730">
    <property type="protein sequence ID" value="CAH7685583.1"/>
    <property type="molecule type" value="Genomic_DNA"/>
</dbReference>
<accession>A0AAV0BH57</accession>
<dbReference type="PANTHER" id="PTHR35393">
    <property type="entry name" value="CHROMOSOME 1, WHOLE GENOME SHOTGUN SEQUENCE"/>
    <property type="match status" value="1"/>
</dbReference>
<comment type="caution">
    <text evidence="2">The sequence shown here is derived from an EMBL/GenBank/DDBJ whole genome shotgun (WGS) entry which is preliminary data.</text>
</comment>
<evidence type="ECO:0000313" key="3">
    <source>
        <dbReference type="Proteomes" id="UP001153365"/>
    </source>
</evidence>